<name>A0A8H6HG40_9AGAR</name>
<comment type="caution">
    <text evidence="1">The sequence shown here is derived from an EMBL/GenBank/DDBJ whole genome shotgun (WGS) entry which is preliminary data.</text>
</comment>
<reference evidence="1 2" key="1">
    <citation type="submission" date="2020-07" db="EMBL/GenBank/DDBJ databases">
        <title>Comparative genomics of pyrophilous fungi reveals a link between fire events and developmental genes.</title>
        <authorList>
            <consortium name="DOE Joint Genome Institute"/>
            <person name="Steindorff A.S."/>
            <person name="Carver A."/>
            <person name="Calhoun S."/>
            <person name="Stillman K."/>
            <person name="Liu H."/>
            <person name="Lipzen A."/>
            <person name="Pangilinan J."/>
            <person name="Labutti K."/>
            <person name="Bruns T.D."/>
            <person name="Grigoriev I.V."/>
        </authorList>
    </citation>
    <scope>NUCLEOTIDE SEQUENCE [LARGE SCALE GENOMIC DNA]</scope>
    <source>
        <strain evidence="1 2">CBS 144469</strain>
    </source>
</reference>
<evidence type="ECO:0000313" key="1">
    <source>
        <dbReference type="EMBL" id="KAF6745691.1"/>
    </source>
</evidence>
<feature type="non-terminal residue" evidence="1">
    <location>
        <position position="1"/>
    </location>
</feature>
<protein>
    <submittedName>
        <fullName evidence="1">Uncharacterized protein</fullName>
    </submittedName>
</protein>
<accession>A0A8H6HG40</accession>
<dbReference type="EMBL" id="JACGCI010000102">
    <property type="protein sequence ID" value="KAF6745691.1"/>
    <property type="molecule type" value="Genomic_DNA"/>
</dbReference>
<proteinExistence type="predicted"/>
<organism evidence="1 2">
    <name type="scientific">Ephemerocybe angulata</name>
    <dbReference type="NCBI Taxonomy" id="980116"/>
    <lineage>
        <taxon>Eukaryota</taxon>
        <taxon>Fungi</taxon>
        <taxon>Dikarya</taxon>
        <taxon>Basidiomycota</taxon>
        <taxon>Agaricomycotina</taxon>
        <taxon>Agaricomycetes</taxon>
        <taxon>Agaricomycetidae</taxon>
        <taxon>Agaricales</taxon>
        <taxon>Agaricineae</taxon>
        <taxon>Psathyrellaceae</taxon>
        <taxon>Ephemerocybe</taxon>
    </lineage>
</organism>
<dbReference type="AlphaFoldDB" id="A0A8H6HG40"/>
<gene>
    <name evidence="1" type="ORF">DFP72DRAFT_1051237</name>
</gene>
<keyword evidence="2" id="KW-1185">Reference proteome</keyword>
<dbReference type="Proteomes" id="UP000521943">
    <property type="component" value="Unassembled WGS sequence"/>
</dbReference>
<sequence>GATFWNKYGIRTLCINEDTTTTLRPGSSEWRELVYDAKTRKLGSCRNYIVTPEQFF</sequence>
<evidence type="ECO:0000313" key="2">
    <source>
        <dbReference type="Proteomes" id="UP000521943"/>
    </source>
</evidence>